<dbReference type="Proteomes" id="UP000050761">
    <property type="component" value="Unassembled WGS sequence"/>
</dbReference>
<feature type="region of interest" description="Disordered" evidence="3">
    <location>
        <begin position="422"/>
        <end position="468"/>
    </location>
</feature>
<keyword evidence="1 2" id="KW-0728">SH3 domain</keyword>
<dbReference type="SMART" id="SM00326">
    <property type="entry name" value="SH3"/>
    <property type="match status" value="2"/>
</dbReference>
<evidence type="ECO:0000313" key="7">
    <source>
        <dbReference type="WBParaSite" id="HPBE_0002525001-mRNA-1"/>
    </source>
</evidence>
<dbReference type="Gene3D" id="2.30.30.40">
    <property type="entry name" value="SH3 Domains"/>
    <property type="match status" value="2"/>
</dbReference>
<accession>A0A183GRD0</accession>
<dbReference type="CDD" id="cd11875">
    <property type="entry name" value="SH3_CD2AP-like_3"/>
    <property type="match status" value="1"/>
</dbReference>
<dbReference type="InterPro" id="IPR050384">
    <property type="entry name" value="Endophilin_SH3RF"/>
</dbReference>
<reference evidence="7" key="2">
    <citation type="submission" date="2019-09" db="UniProtKB">
        <authorList>
            <consortium name="WormBaseParasite"/>
        </authorList>
    </citation>
    <scope>IDENTIFICATION</scope>
</reference>
<feature type="compositionally biased region" description="Polar residues" evidence="3">
    <location>
        <begin position="422"/>
        <end position="436"/>
    </location>
</feature>
<dbReference type="AlphaFoldDB" id="A0A183GRD0"/>
<protein>
    <submittedName>
        <fullName evidence="7">SH3 domain-containing protein</fullName>
    </submittedName>
</protein>
<feature type="region of interest" description="Disordered" evidence="3">
    <location>
        <begin position="13"/>
        <end position="37"/>
    </location>
</feature>
<feature type="domain" description="SH3" evidence="4">
    <location>
        <begin position="38"/>
        <end position="99"/>
    </location>
</feature>
<evidence type="ECO:0000256" key="1">
    <source>
        <dbReference type="ARBA" id="ARBA00022443"/>
    </source>
</evidence>
<feature type="region of interest" description="Disordered" evidence="3">
    <location>
        <begin position="259"/>
        <end position="291"/>
    </location>
</feature>
<name>A0A183GRD0_HELPZ</name>
<evidence type="ECO:0000313" key="5">
    <source>
        <dbReference type="EMBL" id="VDP49985.1"/>
    </source>
</evidence>
<proteinExistence type="predicted"/>
<evidence type="ECO:0000256" key="3">
    <source>
        <dbReference type="SAM" id="MobiDB-lite"/>
    </source>
</evidence>
<dbReference type="PROSITE" id="PS50002">
    <property type="entry name" value="SH3"/>
    <property type="match status" value="2"/>
</dbReference>
<evidence type="ECO:0000256" key="2">
    <source>
        <dbReference type="PROSITE-ProRule" id="PRU00192"/>
    </source>
</evidence>
<feature type="compositionally biased region" description="Low complexity" evidence="3">
    <location>
        <begin position="349"/>
        <end position="361"/>
    </location>
</feature>
<dbReference type="WBParaSite" id="HPBE_0002525001-mRNA-1">
    <property type="protein sequence ID" value="HPBE_0002525001-mRNA-1"/>
    <property type="gene ID" value="HPBE_0002525001"/>
</dbReference>
<dbReference type="PANTHER" id="PTHR14167:SF116">
    <property type="entry name" value="CAP, ISOFORM AC"/>
    <property type="match status" value="1"/>
</dbReference>
<accession>A0A3P8F2S4</accession>
<dbReference type="PANTHER" id="PTHR14167">
    <property type="entry name" value="SH3 DOMAIN-CONTAINING"/>
    <property type="match status" value="1"/>
</dbReference>
<dbReference type="InterPro" id="IPR036028">
    <property type="entry name" value="SH3-like_dom_sf"/>
</dbReference>
<gene>
    <name evidence="5" type="ORF">HPBE_LOCUS25249</name>
</gene>
<dbReference type="Pfam" id="PF00018">
    <property type="entry name" value="SH3_1"/>
    <property type="match status" value="1"/>
</dbReference>
<dbReference type="PRINTS" id="PR00452">
    <property type="entry name" value="SH3DOMAIN"/>
</dbReference>
<feature type="compositionally biased region" description="Pro residues" evidence="3">
    <location>
        <begin position="259"/>
        <end position="268"/>
    </location>
</feature>
<evidence type="ECO:0000313" key="6">
    <source>
        <dbReference type="Proteomes" id="UP000050761"/>
    </source>
</evidence>
<reference evidence="5 6" key="1">
    <citation type="submission" date="2018-11" db="EMBL/GenBank/DDBJ databases">
        <authorList>
            <consortium name="Pathogen Informatics"/>
        </authorList>
    </citation>
    <scope>NUCLEOTIDE SEQUENCE [LARGE SCALE GENOMIC DNA]</scope>
</reference>
<evidence type="ECO:0000259" key="4">
    <source>
        <dbReference type="PROSITE" id="PS50002"/>
    </source>
</evidence>
<dbReference type="OrthoDB" id="10255964at2759"/>
<dbReference type="InterPro" id="IPR001452">
    <property type="entry name" value="SH3_domain"/>
</dbReference>
<keyword evidence="6" id="KW-1185">Reference proteome</keyword>
<dbReference type="SUPFAM" id="SSF50044">
    <property type="entry name" value="SH3-domain"/>
    <property type="match status" value="2"/>
</dbReference>
<sequence>MVGNVKNLVDRLSKDFSSGKPPMSIHEAKRTLASKPSPPLQHVITTFAYSAAQDDELSLELGDIIEVLEEVEDGWSRGRQLRTNLIGMFPTNFVKLDDEEKVVVRRPADPDQPEANRRTPSAIGVSVFGAKQTHFDVKDDTRTKDLWVVYSPISVVADQRRMGQMKTSSLPEMARVKFEYEPQHSDELRLAEVGQLITIIRKDCGDAGWFEGEINGRRGLFPDNFVELVQVPVSTQSGIIYHPASHQSKTVAKTPMVNPPGLLPPAVPAKPLKQKLSDSSTSINGAGASPPASTTVCSSVPVLPSQVKQQSSAFAAARDRISKDLIVGQPGQLSSKLTKSVIVSSASEAISTSRPLSSVEAEASEDVSTPLSHVTKTRARPPGKRPASMLLIKKKGSMDSLLESPTKSSVSGDVQEKNTFTFTSQQVSTHSTNREVTSPPGFTAPPAPQVKTQPLRPPPPELKLEEKKESASGILFGYEKPRTNLRSSMQNHPLGLALFYKKMMVTK</sequence>
<organism evidence="6 7">
    <name type="scientific">Heligmosomoides polygyrus</name>
    <name type="common">Parasitic roundworm</name>
    <dbReference type="NCBI Taxonomy" id="6339"/>
    <lineage>
        <taxon>Eukaryota</taxon>
        <taxon>Metazoa</taxon>
        <taxon>Ecdysozoa</taxon>
        <taxon>Nematoda</taxon>
        <taxon>Chromadorea</taxon>
        <taxon>Rhabditida</taxon>
        <taxon>Rhabditina</taxon>
        <taxon>Rhabditomorpha</taxon>
        <taxon>Strongyloidea</taxon>
        <taxon>Heligmosomidae</taxon>
        <taxon>Heligmosomoides</taxon>
    </lineage>
</organism>
<dbReference type="EMBL" id="UZAH01037585">
    <property type="protein sequence ID" value="VDP49985.1"/>
    <property type="molecule type" value="Genomic_DNA"/>
</dbReference>
<feature type="domain" description="SH3" evidence="4">
    <location>
        <begin position="169"/>
        <end position="231"/>
    </location>
</feature>
<dbReference type="Pfam" id="PF14604">
    <property type="entry name" value="SH3_9"/>
    <property type="match status" value="1"/>
</dbReference>
<feature type="region of interest" description="Disordered" evidence="3">
    <location>
        <begin position="349"/>
        <end position="389"/>
    </location>
</feature>